<dbReference type="SUPFAM" id="SSF54637">
    <property type="entry name" value="Thioesterase/thiol ester dehydrase-isomerase"/>
    <property type="match status" value="1"/>
</dbReference>
<evidence type="ECO:0000256" key="1">
    <source>
        <dbReference type="ARBA" id="ARBA00022801"/>
    </source>
</evidence>
<dbReference type="AlphaFoldDB" id="A0A4R5VVX3"/>
<keyword evidence="1" id="KW-0378">Hydrolase</keyword>
<dbReference type="EMBL" id="SMYO01000003">
    <property type="protein sequence ID" value="TDK63384.1"/>
    <property type="molecule type" value="Genomic_DNA"/>
</dbReference>
<dbReference type="PANTHER" id="PTHR42856:SF1">
    <property type="entry name" value="ACYL-COENZYME A THIOESTERASE PAAI"/>
    <property type="match status" value="1"/>
</dbReference>
<dbReference type="CDD" id="cd03443">
    <property type="entry name" value="PaaI_thioesterase"/>
    <property type="match status" value="1"/>
</dbReference>
<dbReference type="Proteomes" id="UP000295132">
    <property type="component" value="Unassembled WGS sequence"/>
</dbReference>
<comment type="caution">
    <text evidence="4">The sequence shown here is derived from an EMBL/GenBank/DDBJ whole genome shotgun (WGS) entry which is preliminary data.</text>
</comment>
<sequence length="149" mass="16287">MSTHIEEKAIHEKHYEQIVDLMKNEPYGRFLGMKLTKLGLGTAEAELTPGKNMLNAHGTVHGGVIFSLADYVFAAASNSYGKTAVGVTTNVNFMSAGKLGETLTATAEEIKKNHKLGWYAIRVFSGKELIATMEAMVYRKSQAFVGNED</sequence>
<dbReference type="PANTHER" id="PTHR42856">
    <property type="entry name" value="ACYL-COENZYME A THIOESTERASE PAAI"/>
    <property type="match status" value="1"/>
</dbReference>
<organism evidence="4 5">
    <name type="scientific">Bacillus salipaludis</name>
    <dbReference type="NCBI Taxonomy" id="2547811"/>
    <lineage>
        <taxon>Bacteria</taxon>
        <taxon>Bacillati</taxon>
        <taxon>Bacillota</taxon>
        <taxon>Bacilli</taxon>
        <taxon>Bacillales</taxon>
        <taxon>Bacillaceae</taxon>
        <taxon>Bacillus</taxon>
    </lineage>
</organism>
<name>A0A4R5VVX3_9BACI</name>
<accession>A0A4R5VVX3</accession>
<dbReference type="InterPro" id="IPR052723">
    <property type="entry name" value="Acyl-CoA_thioesterase_PaaI"/>
</dbReference>
<dbReference type="NCBIfam" id="TIGR00369">
    <property type="entry name" value="unchar_dom_1"/>
    <property type="match status" value="1"/>
</dbReference>
<proteinExistence type="predicted"/>
<evidence type="ECO:0000313" key="6">
    <source>
        <dbReference type="Proteomes" id="UP001178888"/>
    </source>
</evidence>
<dbReference type="InterPro" id="IPR006683">
    <property type="entry name" value="Thioestr_dom"/>
</dbReference>
<protein>
    <submittedName>
        <fullName evidence="4">Hotdog fold thioesterase</fullName>
    </submittedName>
</protein>
<feature type="domain" description="Thioesterase" evidence="2">
    <location>
        <begin position="57"/>
        <end position="128"/>
    </location>
</feature>
<evidence type="ECO:0000313" key="4">
    <source>
        <dbReference type="EMBL" id="TDK63384.1"/>
    </source>
</evidence>
<keyword evidence="6" id="KW-1185">Reference proteome</keyword>
<evidence type="ECO:0000313" key="5">
    <source>
        <dbReference type="Proteomes" id="UP000295132"/>
    </source>
</evidence>
<dbReference type="Proteomes" id="UP001178888">
    <property type="component" value="Unassembled WGS sequence"/>
</dbReference>
<dbReference type="Pfam" id="PF03061">
    <property type="entry name" value="4HBT"/>
    <property type="match status" value="1"/>
</dbReference>
<dbReference type="Gene3D" id="3.10.129.10">
    <property type="entry name" value="Hotdog Thioesterase"/>
    <property type="match status" value="1"/>
</dbReference>
<dbReference type="EMBL" id="JAVGVR010000001">
    <property type="protein sequence ID" value="MDQ6597165.1"/>
    <property type="molecule type" value="Genomic_DNA"/>
</dbReference>
<gene>
    <name evidence="4" type="ORF">E2K98_08050</name>
    <name evidence="3" type="ORF">RCG21_12500</name>
</gene>
<evidence type="ECO:0000259" key="2">
    <source>
        <dbReference type="Pfam" id="PF03061"/>
    </source>
</evidence>
<dbReference type="InterPro" id="IPR003736">
    <property type="entry name" value="PAAI_dom"/>
</dbReference>
<dbReference type="InterPro" id="IPR029069">
    <property type="entry name" value="HotDog_dom_sf"/>
</dbReference>
<reference evidence="4 5" key="1">
    <citation type="submission" date="2019-03" db="EMBL/GenBank/DDBJ databases">
        <title>Bacillus niacini sp. nov. a Nicotinate-Metabolizing Mesophile Isolated from Soil.</title>
        <authorList>
            <person name="Zhang G."/>
        </authorList>
    </citation>
    <scope>NUCLEOTIDE SEQUENCE [LARGE SCALE GENOMIC DNA]</scope>
    <source>
        <strain evidence="4 5">WN066</strain>
    </source>
</reference>
<dbReference type="RefSeq" id="WP_133333718.1">
    <property type="nucleotide sequence ID" value="NZ_JAVGVR010000001.1"/>
</dbReference>
<evidence type="ECO:0000313" key="3">
    <source>
        <dbReference type="EMBL" id="MDQ6597165.1"/>
    </source>
</evidence>
<reference evidence="3" key="2">
    <citation type="submission" date="2023-08" db="EMBL/GenBank/DDBJ databases">
        <title>Nitrogen cycling bacteria in agricultural field soils.</title>
        <authorList>
            <person name="Jang J."/>
        </authorList>
    </citation>
    <scope>NUCLEOTIDE SEQUENCE</scope>
    <source>
        <strain evidence="3">PS3-36</strain>
    </source>
</reference>
<dbReference type="GO" id="GO:0016289">
    <property type="term" value="F:acyl-CoA hydrolase activity"/>
    <property type="evidence" value="ECO:0007669"/>
    <property type="project" value="TreeGrafter"/>
</dbReference>